<dbReference type="Proteomes" id="UP001589645">
    <property type="component" value="Unassembled WGS sequence"/>
</dbReference>
<dbReference type="InterPro" id="IPR021811">
    <property type="entry name" value="DUF3389"/>
</dbReference>
<dbReference type="RefSeq" id="WP_390195381.1">
    <property type="nucleotide sequence ID" value="NZ_JBHMEP010000007.1"/>
</dbReference>
<evidence type="ECO:0000313" key="2">
    <source>
        <dbReference type="Proteomes" id="UP001589645"/>
    </source>
</evidence>
<accession>A0ABV5HRV8</accession>
<sequence>MIIPISIGKVIVTPFEVVIKLEGSQMVTLQASRDTLNLIGRGANVVACNTGEAKWSIKLDNEQQLQVLSQEIGVEID</sequence>
<dbReference type="Pfam" id="PF11869">
    <property type="entry name" value="DUF3389"/>
    <property type="match status" value="1"/>
</dbReference>
<gene>
    <name evidence="1" type="ORF">ACFFUV_17890</name>
</gene>
<comment type="caution">
    <text evidence="1">The sequence shown here is derived from an EMBL/GenBank/DDBJ whole genome shotgun (WGS) entry which is preliminary data.</text>
</comment>
<dbReference type="EMBL" id="JBHMEP010000007">
    <property type="protein sequence ID" value="MFB9136844.1"/>
    <property type="molecule type" value="Genomic_DNA"/>
</dbReference>
<organism evidence="1 2">
    <name type="scientific">Vibrio olivae</name>
    <dbReference type="NCBI Taxonomy" id="1243002"/>
    <lineage>
        <taxon>Bacteria</taxon>
        <taxon>Pseudomonadati</taxon>
        <taxon>Pseudomonadota</taxon>
        <taxon>Gammaproteobacteria</taxon>
        <taxon>Vibrionales</taxon>
        <taxon>Vibrionaceae</taxon>
        <taxon>Vibrio</taxon>
    </lineage>
</organism>
<evidence type="ECO:0000313" key="1">
    <source>
        <dbReference type="EMBL" id="MFB9136844.1"/>
    </source>
</evidence>
<proteinExistence type="predicted"/>
<keyword evidence="2" id="KW-1185">Reference proteome</keyword>
<reference evidence="1 2" key="1">
    <citation type="submission" date="2024-09" db="EMBL/GenBank/DDBJ databases">
        <authorList>
            <person name="Sun Q."/>
            <person name="Mori K."/>
        </authorList>
    </citation>
    <scope>NUCLEOTIDE SEQUENCE [LARGE SCALE GENOMIC DNA]</scope>
    <source>
        <strain evidence="1 2">CECT 8064</strain>
    </source>
</reference>
<protein>
    <submittedName>
        <fullName evidence="1">DUF3389 family protein</fullName>
    </submittedName>
</protein>
<name>A0ABV5HRV8_9VIBR</name>